<feature type="compositionally biased region" description="Polar residues" evidence="1">
    <location>
        <begin position="41"/>
        <end position="56"/>
    </location>
</feature>
<dbReference type="InterPro" id="IPR050570">
    <property type="entry name" value="Cell_wall_metabolism_enzyme"/>
</dbReference>
<name>A0A0L6Z6B6_9CLOT</name>
<dbReference type="SUPFAM" id="SSF51261">
    <property type="entry name" value="Duplicated hybrid motif"/>
    <property type="match status" value="1"/>
</dbReference>
<dbReference type="STRING" id="36844.SAMN04488501_101230"/>
<evidence type="ECO:0000259" key="3">
    <source>
        <dbReference type="Pfam" id="PF01551"/>
    </source>
</evidence>
<dbReference type="PATRIC" id="fig|1121318.3.peg.3245"/>
<feature type="signal peptide" evidence="2">
    <location>
        <begin position="1"/>
        <end position="34"/>
    </location>
</feature>
<feature type="domain" description="M23ase beta-sheet core" evidence="3">
    <location>
        <begin position="140"/>
        <end position="236"/>
    </location>
</feature>
<dbReference type="EMBL" id="LHUR01000042">
    <property type="protein sequence ID" value="KOA18348.1"/>
    <property type="molecule type" value="Genomic_DNA"/>
</dbReference>
<dbReference type="CDD" id="cd12797">
    <property type="entry name" value="M23_peptidase"/>
    <property type="match status" value="1"/>
</dbReference>
<evidence type="ECO:0000256" key="2">
    <source>
        <dbReference type="SAM" id="SignalP"/>
    </source>
</evidence>
<comment type="caution">
    <text evidence="4">The sequence shown here is derived from an EMBL/GenBank/DDBJ whole genome shotgun (WGS) entry which is preliminary data.</text>
</comment>
<feature type="region of interest" description="Disordered" evidence="1">
    <location>
        <begin position="41"/>
        <end position="69"/>
    </location>
</feature>
<sequence length="253" mass="27750">MENKNNRKKSSNFLKREGFYVVLFVCLCIAAAVAAITTGNNKKAENNPQTSQNAGVDSQAKGDTTLPKKEVTISQKDKEINNAVQVKTNDKAETKASTNKELEVSNTTEPKFIKPVDGEIAMKYSETPVWWETSKTYRPNFGINIKAKVGTSVKAAAAGEVKSIDNDGAFGTLITIYHPESGKYTCYGNLDKEVKVSKGDKVTQGQVIGKIGNSSLRGMADEIGGNFLYLQVLKNTKEDPQFSSENPEKYIKY</sequence>
<dbReference type="GO" id="GO:0004222">
    <property type="term" value="F:metalloendopeptidase activity"/>
    <property type="evidence" value="ECO:0007669"/>
    <property type="project" value="TreeGrafter"/>
</dbReference>
<gene>
    <name evidence="4" type="primary">spoIIQ_2</name>
    <name evidence="4" type="ORF">CLHOM_32500</name>
</gene>
<dbReference type="PANTHER" id="PTHR21666:SF270">
    <property type="entry name" value="MUREIN HYDROLASE ACTIVATOR ENVC"/>
    <property type="match status" value="1"/>
</dbReference>
<dbReference type="RefSeq" id="WP_052222697.1">
    <property type="nucleotide sequence ID" value="NZ_LHUR01000042.1"/>
</dbReference>
<proteinExistence type="predicted"/>
<dbReference type="InterPro" id="IPR016047">
    <property type="entry name" value="M23ase_b-sheet_dom"/>
</dbReference>
<feature type="chain" id="PRO_5039616582" evidence="2">
    <location>
        <begin position="35"/>
        <end position="253"/>
    </location>
</feature>
<dbReference type="InterPro" id="IPR011055">
    <property type="entry name" value="Dup_hybrid_motif"/>
</dbReference>
<evidence type="ECO:0000313" key="5">
    <source>
        <dbReference type="Proteomes" id="UP000037043"/>
    </source>
</evidence>
<dbReference type="PANTHER" id="PTHR21666">
    <property type="entry name" value="PEPTIDASE-RELATED"/>
    <property type="match status" value="1"/>
</dbReference>
<accession>A0A0L6Z6B6</accession>
<evidence type="ECO:0000256" key="1">
    <source>
        <dbReference type="SAM" id="MobiDB-lite"/>
    </source>
</evidence>
<evidence type="ECO:0000313" key="4">
    <source>
        <dbReference type="EMBL" id="KOA18348.1"/>
    </source>
</evidence>
<protein>
    <submittedName>
        <fullName evidence="4">Stage II sporulation protein Q</fullName>
    </submittedName>
</protein>
<organism evidence="4 5">
    <name type="scientific">Clostridium homopropionicum DSM 5847</name>
    <dbReference type="NCBI Taxonomy" id="1121318"/>
    <lineage>
        <taxon>Bacteria</taxon>
        <taxon>Bacillati</taxon>
        <taxon>Bacillota</taxon>
        <taxon>Clostridia</taxon>
        <taxon>Eubacteriales</taxon>
        <taxon>Clostridiaceae</taxon>
        <taxon>Clostridium</taxon>
    </lineage>
</organism>
<dbReference type="Gene3D" id="2.70.70.10">
    <property type="entry name" value="Glucose Permease (Domain IIA)"/>
    <property type="match status" value="1"/>
</dbReference>
<dbReference type="Pfam" id="PF01551">
    <property type="entry name" value="Peptidase_M23"/>
    <property type="match status" value="1"/>
</dbReference>
<dbReference type="AlphaFoldDB" id="A0A0L6Z6B6"/>
<keyword evidence="2" id="KW-0732">Signal</keyword>
<dbReference type="Proteomes" id="UP000037043">
    <property type="component" value="Unassembled WGS sequence"/>
</dbReference>
<reference evidence="5" key="1">
    <citation type="submission" date="2015-08" db="EMBL/GenBank/DDBJ databases">
        <title>Genome sequence of the strict anaerobe Clostridium homopropionicum LuHBu1 (DSM 5847T).</title>
        <authorList>
            <person name="Poehlein A."/>
            <person name="Beck M."/>
            <person name="Schiel-Bengelsdorf B."/>
            <person name="Bengelsdorf F.R."/>
            <person name="Daniel R."/>
            <person name="Duerre P."/>
        </authorList>
    </citation>
    <scope>NUCLEOTIDE SEQUENCE [LARGE SCALE GENOMIC DNA]</scope>
    <source>
        <strain evidence="5">DSM 5847</strain>
    </source>
</reference>
<keyword evidence="5" id="KW-1185">Reference proteome</keyword>